<name>A0A4R4P6Q8_9ACTN</name>
<proteinExistence type="predicted"/>
<protein>
    <submittedName>
        <fullName evidence="3">Uncharacterized protein</fullName>
    </submittedName>
</protein>
<dbReference type="EMBL" id="SMJW01000050">
    <property type="protein sequence ID" value="TDC16427.1"/>
    <property type="molecule type" value="Genomic_DNA"/>
</dbReference>
<evidence type="ECO:0000256" key="1">
    <source>
        <dbReference type="SAM" id="Coils"/>
    </source>
</evidence>
<organism evidence="3 4">
    <name type="scientific">Actinomadura bangladeshensis</name>
    <dbReference type="NCBI Taxonomy" id="453573"/>
    <lineage>
        <taxon>Bacteria</taxon>
        <taxon>Bacillati</taxon>
        <taxon>Actinomycetota</taxon>
        <taxon>Actinomycetes</taxon>
        <taxon>Streptosporangiales</taxon>
        <taxon>Thermomonosporaceae</taxon>
        <taxon>Actinomadura</taxon>
    </lineage>
</organism>
<feature type="transmembrane region" description="Helical" evidence="2">
    <location>
        <begin position="61"/>
        <end position="80"/>
    </location>
</feature>
<evidence type="ECO:0000313" key="4">
    <source>
        <dbReference type="Proteomes" id="UP000295431"/>
    </source>
</evidence>
<dbReference type="AlphaFoldDB" id="A0A4R4P6Q8"/>
<gene>
    <name evidence="3" type="ORF">E1284_12560</name>
</gene>
<dbReference type="RefSeq" id="WP_131939226.1">
    <property type="nucleotide sequence ID" value="NZ_BAAAMX010000010.1"/>
</dbReference>
<feature type="transmembrane region" description="Helical" evidence="2">
    <location>
        <begin position="197"/>
        <end position="216"/>
    </location>
</feature>
<comment type="caution">
    <text evidence="3">The sequence shown here is derived from an EMBL/GenBank/DDBJ whole genome shotgun (WGS) entry which is preliminary data.</text>
</comment>
<evidence type="ECO:0000256" key="2">
    <source>
        <dbReference type="SAM" id="Phobius"/>
    </source>
</evidence>
<keyword evidence="1" id="KW-0175">Coiled coil</keyword>
<reference evidence="3 4" key="1">
    <citation type="submission" date="2019-03" db="EMBL/GenBank/DDBJ databases">
        <title>Draft genome sequences of novel Actinobacteria.</title>
        <authorList>
            <person name="Sahin N."/>
            <person name="Ay H."/>
            <person name="Saygin H."/>
        </authorList>
    </citation>
    <scope>NUCLEOTIDE SEQUENCE [LARGE SCALE GENOMIC DNA]</scope>
    <source>
        <strain evidence="3 4">DSM 45347</strain>
    </source>
</reference>
<dbReference type="Proteomes" id="UP000295431">
    <property type="component" value="Unassembled WGS sequence"/>
</dbReference>
<sequence length="235" mass="24515">MTVPAENAVPESGTTVAPGEAVADMRATAKWTIAAVAAVGALLLGGAPLTAVGKVNDGGDALAAFAGLALALAGVGWAIWQTGEVLTPRFTTIADLDRPDMSGLRGIIAQDEVAFYGPFGQSPEDLRAACRLYETTWAKLAVERAKAEDEAEVRVLEQALDDARANAALARRLEGRLVDLVHAWEVRAALRRARVHTLVAMFLVAIGAVLFLTATIDDAPRAPARPLPSPTSSGA</sequence>
<keyword evidence="2" id="KW-1133">Transmembrane helix</keyword>
<feature type="transmembrane region" description="Helical" evidence="2">
    <location>
        <begin position="31"/>
        <end position="49"/>
    </location>
</feature>
<evidence type="ECO:0000313" key="3">
    <source>
        <dbReference type="EMBL" id="TDC16427.1"/>
    </source>
</evidence>
<dbReference type="OrthoDB" id="4235636at2"/>
<keyword evidence="2" id="KW-0812">Transmembrane</keyword>
<keyword evidence="4" id="KW-1185">Reference proteome</keyword>
<keyword evidence="2" id="KW-0472">Membrane</keyword>
<feature type="coiled-coil region" evidence="1">
    <location>
        <begin position="146"/>
        <end position="173"/>
    </location>
</feature>
<accession>A0A4R4P6Q8</accession>